<evidence type="ECO:0000313" key="3">
    <source>
        <dbReference type="EMBL" id="RXH55511.1"/>
    </source>
</evidence>
<proteinExistence type="predicted"/>
<dbReference type="Proteomes" id="UP000289437">
    <property type="component" value="Unassembled WGS sequence"/>
</dbReference>
<dbReference type="SMART" id="SM00327">
    <property type="entry name" value="VWA"/>
    <property type="match status" value="1"/>
</dbReference>
<dbReference type="InterPro" id="IPR002035">
    <property type="entry name" value="VWF_A"/>
</dbReference>
<dbReference type="CDD" id="cd00198">
    <property type="entry name" value="vWFA"/>
    <property type="match status" value="1"/>
</dbReference>
<dbReference type="SUPFAM" id="SSF53300">
    <property type="entry name" value="vWA-like"/>
    <property type="match status" value="1"/>
</dbReference>
<keyword evidence="1" id="KW-0732">Signal</keyword>
<sequence>MTNRLFFSCLLTLSVTGWAQTASQPPASTDEPITTLKVATRVVEISAVVKSKDGEPRGGMTKDDFVLKQDGREEPIHYFSQGSELPLTLALMVDTSGSQRTFIGDESLASDVFFETMLGRREDRAMLVQFDNSILQLKSLTSSANALHLALSGLSSHASAVGGTLLNDAVYIVAKEVLARETGRKAMVILTDGGDNGSRKTVEQAIEQAQRGDIQIYSILYSARDVANGYGISRPPGTDNGKAILQKLSESTGGRVFTVSHSISLREIFAEIGQDLRLQYEVGYTPPPDLQPNSYHKLELRAKDKKLSVQARKGFFAQP</sequence>
<dbReference type="InterPro" id="IPR017802">
    <property type="entry name" value="VWFA-rel_acidobac-type"/>
</dbReference>
<dbReference type="OrthoDB" id="115020at2"/>
<dbReference type="RefSeq" id="WP_128913156.1">
    <property type="nucleotide sequence ID" value="NZ_RDSM01000002.1"/>
</dbReference>
<feature type="chain" id="PRO_5020338692" description="VWFA domain-containing protein" evidence="1">
    <location>
        <begin position="20"/>
        <end position="319"/>
    </location>
</feature>
<dbReference type="PROSITE" id="PS50234">
    <property type="entry name" value="VWFA"/>
    <property type="match status" value="1"/>
</dbReference>
<reference evidence="3 4" key="1">
    <citation type="submission" date="2018-11" db="EMBL/GenBank/DDBJ databases">
        <authorList>
            <person name="Mardanov A.V."/>
            <person name="Ravin N.V."/>
            <person name="Dedysh S.N."/>
        </authorList>
    </citation>
    <scope>NUCLEOTIDE SEQUENCE [LARGE SCALE GENOMIC DNA]</scope>
    <source>
        <strain evidence="3 4">AF10</strain>
    </source>
</reference>
<evidence type="ECO:0000313" key="4">
    <source>
        <dbReference type="Proteomes" id="UP000289437"/>
    </source>
</evidence>
<name>A0A4Q0T1T6_9BACT</name>
<gene>
    <name evidence="3" type="ORF">GRAN_2368</name>
</gene>
<dbReference type="InterPro" id="IPR036465">
    <property type="entry name" value="vWFA_dom_sf"/>
</dbReference>
<evidence type="ECO:0000256" key="1">
    <source>
        <dbReference type="SAM" id="SignalP"/>
    </source>
</evidence>
<dbReference type="AlphaFoldDB" id="A0A4Q0T1T6"/>
<evidence type="ECO:0000259" key="2">
    <source>
        <dbReference type="PROSITE" id="PS50234"/>
    </source>
</evidence>
<comment type="caution">
    <text evidence="3">The sequence shown here is derived from an EMBL/GenBank/DDBJ whole genome shotgun (WGS) entry which is preliminary data.</text>
</comment>
<feature type="signal peptide" evidence="1">
    <location>
        <begin position="1"/>
        <end position="19"/>
    </location>
</feature>
<dbReference type="Pfam" id="PF00092">
    <property type="entry name" value="VWA"/>
    <property type="match status" value="1"/>
</dbReference>
<dbReference type="NCBIfam" id="TIGR03436">
    <property type="entry name" value="acidobact_VWFA"/>
    <property type="match status" value="1"/>
</dbReference>
<feature type="domain" description="VWFA" evidence="2">
    <location>
        <begin position="88"/>
        <end position="272"/>
    </location>
</feature>
<reference evidence="4" key="2">
    <citation type="submission" date="2019-02" db="EMBL/GenBank/DDBJ databases">
        <title>Granulicella sibirica sp. nov., a psychrotolerant acidobacterium isolated from an organic soil layer in forested tundra, West Siberia.</title>
        <authorList>
            <person name="Oshkin I.Y."/>
            <person name="Kulichevskaya I.S."/>
            <person name="Rijpstra W.I.C."/>
            <person name="Sinninghe Damste J.S."/>
            <person name="Rakitin A.L."/>
            <person name="Ravin N.V."/>
            <person name="Dedysh S.N."/>
        </authorList>
    </citation>
    <scope>NUCLEOTIDE SEQUENCE [LARGE SCALE GENOMIC DNA]</scope>
    <source>
        <strain evidence="4">AF10</strain>
    </source>
</reference>
<accession>A0A4Q0T1T6</accession>
<organism evidence="3 4">
    <name type="scientific">Granulicella sibirica</name>
    <dbReference type="NCBI Taxonomy" id="2479048"/>
    <lineage>
        <taxon>Bacteria</taxon>
        <taxon>Pseudomonadati</taxon>
        <taxon>Acidobacteriota</taxon>
        <taxon>Terriglobia</taxon>
        <taxon>Terriglobales</taxon>
        <taxon>Acidobacteriaceae</taxon>
        <taxon>Granulicella</taxon>
    </lineage>
</organism>
<dbReference type="EMBL" id="RDSM01000002">
    <property type="protein sequence ID" value="RXH55511.1"/>
    <property type="molecule type" value="Genomic_DNA"/>
</dbReference>
<keyword evidence="4" id="KW-1185">Reference proteome</keyword>
<protein>
    <recommendedName>
        <fullName evidence="2">VWFA domain-containing protein</fullName>
    </recommendedName>
</protein>
<dbReference type="Gene3D" id="3.40.50.410">
    <property type="entry name" value="von Willebrand factor, type A domain"/>
    <property type="match status" value="1"/>
</dbReference>